<dbReference type="AlphaFoldDB" id="A0A0L0GFG9"/>
<reference evidence="2 3" key="1">
    <citation type="submission" date="2011-02" db="EMBL/GenBank/DDBJ databases">
        <title>The Genome Sequence of Sphaeroforma arctica JP610.</title>
        <authorList>
            <consortium name="The Broad Institute Genome Sequencing Platform"/>
            <person name="Russ C."/>
            <person name="Cuomo C."/>
            <person name="Young S.K."/>
            <person name="Zeng Q."/>
            <person name="Gargeya S."/>
            <person name="Alvarado L."/>
            <person name="Berlin A."/>
            <person name="Chapman S.B."/>
            <person name="Chen Z."/>
            <person name="Freedman E."/>
            <person name="Gellesch M."/>
            <person name="Goldberg J."/>
            <person name="Griggs A."/>
            <person name="Gujja S."/>
            <person name="Heilman E."/>
            <person name="Heiman D."/>
            <person name="Howarth C."/>
            <person name="Mehta T."/>
            <person name="Neiman D."/>
            <person name="Pearson M."/>
            <person name="Roberts A."/>
            <person name="Saif S."/>
            <person name="Shea T."/>
            <person name="Shenoy N."/>
            <person name="Sisk P."/>
            <person name="Stolte C."/>
            <person name="Sykes S."/>
            <person name="White J."/>
            <person name="Yandava C."/>
            <person name="Burger G."/>
            <person name="Gray M.W."/>
            <person name="Holland P.W.H."/>
            <person name="King N."/>
            <person name="Lang F.B.F."/>
            <person name="Roger A.J."/>
            <person name="Ruiz-Trillo I."/>
            <person name="Haas B."/>
            <person name="Nusbaum C."/>
            <person name="Birren B."/>
        </authorList>
    </citation>
    <scope>NUCLEOTIDE SEQUENCE [LARGE SCALE GENOMIC DNA]</scope>
    <source>
        <strain evidence="2 3">JP610</strain>
    </source>
</reference>
<name>A0A0L0GFG9_9EUKA</name>
<accession>A0A0L0GFG9</accession>
<protein>
    <submittedName>
        <fullName evidence="2">Uncharacterized protein</fullName>
    </submittedName>
</protein>
<sequence length="120" mass="13833">ATKKRAKSLSLPDIPELTEKQQKESGCYTDAVNIQYERDFINEHTRNKAHAHARVVKERMYSMALERDEESQVDGASVLMMLVEDIVPELLSWINASIRVERQNNNSDNLRLVDVEDCRS</sequence>
<proteinExistence type="predicted"/>
<keyword evidence="3" id="KW-1185">Reference proteome</keyword>
<evidence type="ECO:0000256" key="1">
    <source>
        <dbReference type="SAM" id="MobiDB-lite"/>
    </source>
</evidence>
<dbReference type="RefSeq" id="XP_014161478.1">
    <property type="nucleotide sequence ID" value="XM_014306003.1"/>
</dbReference>
<feature type="non-terminal residue" evidence="2">
    <location>
        <position position="1"/>
    </location>
</feature>
<gene>
    <name evidence="2" type="ORF">SARC_00340</name>
</gene>
<dbReference type="Proteomes" id="UP000054560">
    <property type="component" value="Unassembled WGS sequence"/>
</dbReference>
<evidence type="ECO:0000313" key="2">
    <source>
        <dbReference type="EMBL" id="KNC87576.1"/>
    </source>
</evidence>
<organism evidence="2 3">
    <name type="scientific">Sphaeroforma arctica JP610</name>
    <dbReference type="NCBI Taxonomy" id="667725"/>
    <lineage>
        <taxon>Eukaryota</taxon>
        <taxon>Ichthyosporea</taxon>
        <taxon>Ichthyophonida</taxon>
        <taxon>Sphaeroforma</taxon>
    </lineage>
</organism>
<dbReference type="GeneID" id="25900844"/>
<evidence type="ECO:0000313" key="3">
    <source>
        <dbReference type="Proteomes" id="UP000054560"/>
    </source>
</evidence>
<dbReference type="EMBL" id="KQ241605">
    <property type="protein sequence ID" value="KNC87576.1"/>
    <property type="molecule type" value="Genomic_DNA"/>
</dbReference>
<feature type="region of interest" description="Disordered" evidence="1">
    <location>
        <begin position="1"/>
        <end position="22"/>
    </location>
</feature>